<dbReference type="GO" id="GO:0005737">
    <property type="term" value="C:cytoplasm"/>
    <property type="evidence" value="ECO:0007669"/>
    <property type="project" value="TreeGrafter"/>
</dbReference>
<dbReference type="InterPro" id="IPR013655">
    <property type="entry name" value="PAS_fold_3"/>
</dbReference>
<feature type="region of interest" description="Disordered" evidence="5">
    <location>
        <begin position="795"/>
        <end position="840"/>
    </location>
</feature>
<comment type="subcellular location">
    <subcellularLocation>
        <location evidence="1">Nucleus</location>
    </subcellularLocation>
</comment>
<dbReference type="AlphaFoldDB" id="A0A212CFK5"/>
<keyword evidence="10" id="KW-1185">Reference proteome</keyword>
<dbReference type="InterPro" id="IPR048814">
    <property type="entry name" value="Per1-3_PAS-A"/>
</dbReference>
<gene>
    <name evidence="9" type="ORF">Celaphus_00002819</name>
</gene>
<feature type="compositionally biased region" description="Low complexity" evidence="5">
    <location>
        <begin position="653"/>
        <end position="665"/>
    </location>
</feature>
<dbReference type="PANTHER" id="PTHR11269:SF9">
    <property type="entry name" value="PERIOD CIRCADIAN PROTEIN HOMOLOG 2"/>
    <property type="match status" value="1"/>
</dbReference>
<accession>A0A212CFK5</accession>
<dbReference type="OrthoDB" id="7788983at2759"/>
<dbReference type="PANTHER" id="PTHR11269">
    <property type="entry name" value="PERIOD CIRCADIAN PROTEIN"/>
    <property type="match status" value="1"/>
</dbReference>
<dbReference type="GO" id="GO:0005634">
    <property type="term" value="C:nucleus"/>
    <property type="evidence" value="ECO:0007669"/>
    <property type="project" value="UniProtKB-SubCell"/>
</dbReference>
<evidence type="ECO:0000259" key="6">
    <source>
        <dbReference type="Pfam" id="PF08447"/>
    </source>
</evidence>
<dbReference type="GO" id="GO:0000122">
    <property type="term" value="P:negative regulation of transcription by RNA polymerase II"/>
    <property type="evidence" value="ECO:0007669"/>
    <property type="project" value="TreeGrafter"/>
</dbReference>
<feature type="compositionally biased region" description="Polar residues" evidence="5">
    <location>
        <begin position="507"/>
        <end position="516"/>
    </location>
</feature>
<dbReference type="InterPro" id="IPR000014">
    <property type="entry name" value="PAS"/>
</dbReference>
<dbReference type="GO" id="GO:0000976">
    <property type="term" value="F:transcription cis-regulatory region binding"/>
    <property type="evidence" value="ECO:0007669"/>
    <property type="project" value="TreeGrafter"/>
</dbReference>
<protein>
    <recommendedName>
        <fullName evidence="3">Period circadian protein homolog 2</fullName>
    </recommendedName>
    <alternativeName>
        <fullName evidence="4">Circadian clock protein PERIOD 2</fullName>
    </alternativeName>
</protein>
<feature type="domain" description="Period circadian protein homolog PER 1-3 bHLH-like" evidence="8">
    <location>
        <begin position="23"/>
        <end position="79"/>
    </location>
</feature>
<dbReference type="InterPro" id="IPR050760">
    <property type="entry name" value="Period_circadian_regulator"/>
</dbReference>
<dbReference type="GO" id="GO:0043153">
    <property type="term" value="P:entrainment of circadian clock by photoperiod"/>
    <property type="evidence" value="ECO:0007669"/>
    <property type="project" value="TreeGrafter"/>
</dbReference>
<feature type="compositionally biased region" description="Low complexity" evidence="5">
    <location>
        <begin position="475"/>
        <end position="491"/>
    </location>
</feature>
<keyword evidence="2" id="KW-0539">Nucleus</keyword>
<comment type="caution">
    <text evidence="9">The sequence shown here is derived from an EMBL/GenBank/DDBJ whole genome shotgun (WGS) entry which is preliminary data.</text>
</comment>
<dbReference type="Proteomes" id="UP000242450">
    <property type="component" value="Chromosome 20"/>
</dbReference>
<evidence type="ECO:0000259" key="8">
    <source>
        <dbReference type="Pfam" id="PF23170"/>
    </source>
</evidence>
<dbReference type="GO" id="GO:0032922">
    <property type="term" value="P:circadian regulation of gene expression"/>
    <property type="evidence" value="ECO:0007669"/>
    <property type="project" value="TreeGrafter"/>
</dbReference>
<feature type="compositionally biased region" description="Low complexity" evidence="5">
    <location>
        <begin position="1031"/>
        <end position="1047"/>
    </location>
</feature>
<name>A0A212CFK5_CEREH</name>
<feature type="domain" description="PAS fold-3" evidence="6">
    <location>
        <begin position="322"/>
        <end position="400"/>
    </location>
</feature>
<feature type="region of interest" description="Disordered" evidence="5">
    <location>
        <begin position="1"/>
        <end position="25"/>
    </location>
</feature>
<dbReference type="InterPro" id="IPR057310">
    <property type="entry name" value="PER1-3_bHLH"/>
</dbReference>
<feature type="region of interest" description="Disordered" evidence="5">
    <location>
        <begin position="642"/>
        <end position="675"/>
    </location>
</feature>
<evidence type="ECO:0000313" key="9">
    <source>
        <dbReference type="EMBL" id="OWK04624.1"/>
    </source>
</evidence>
<dbReference type="Gene3D" id="3.30.450.20">
    <property type="entry name" value="PAS domain"/>
    <property type="match status" value="2"/>
</dbReference>
<feature type="compositionally biased region" description="Basic and acidic residues" evidence="5">
    <location>
        <begin position="540"/>
        <end position="550"/>
    </location>
</feature>
<sequence>MPTKNAQTTGSSRPEARSQQSTKADAHKELIKTLKELKVHLPADRKAKGKASTLATLKYALRSVKQVKVSHEKGRALRHELGTALSPPRGLSAANEEYYQLLMSSENHPCSTHVPSYTVHEIEGVTSEFIVKNVILYISDQVASIFRCKRDTFYDAKFVEFLAPHDVSVFHSSTTPYKLPPWSDRRQAECMEEKSFFCRISVGKNHESEVHYHPFRVTPYLAQVRERQGAESQLSCVLLAERVHSGYEESLLKREFLRPHIRQTVYSRMWTKGKPGSNPPMLTSPSRWSWNDGPAAAPGGRALAGVLSAAVTPCCLPCRAVPLLGHLPQDLIETPLLVQLHPSDRPLMLAIHKKIVQSGGQPFDYSPLRFRARNGEYITLDTSWSSFINPWSRKISFIIGRHRVRVGPLNEDVFSAPLGLEEKAPQPGVQELTEQIHRLLLQVAPPGAPRGPPPVPCQQVTASLRFGGGATPHLSRLLLPLSPQPVPHSGSSGYGSLGSNGSHEHLMSQTSSSDSAVQEDPRRRRAEICKNGNKAKSKIHYPDESGEQKSKPASGINGKNDVVAPEMQSGSPTLMKAAAAVEKDSSRASPPEVSPPKELACRDPPAGSYQQISCLESVIRYLESCSEAATLKRKCEFPARLATPQASDKRKALAAGPGLQAAEAASPSPMKGRTDVSARLTSLTLPGKAESVASLGSQCSYSSTIVHVGDKKPPPELEPLGDPAASGPESLECPVGPALPCGLSQDQEAFRKLGLTKEVLAAHTQKEEQSFLLRFREIRKLHVFQSRCHHYLQERSKGHLSDRNSSWKKTGKNRKLKSKRVKPRESSGSTGSGGPAPQRLPLVGLNTTAWSLSDTSQSSCPAMPFPVPVPAYSLPLFPAPGIVTAPGTVTTRSGAAHTDLAVPVDAQQALRVHPPPFASPLAPVVALVLPGYSFSPVTPALPPAFFPSQPNFASEIPPASQPEFFPDRTSAPKQPCPCAPAEQGPPMSRVATPGTPAPSAGPPDRTSPPLFQSRGSSPLQLNLMQLEEAPEGPAAATGATGTVGAGADCKPGSSWDWQPKSPQTVSTS</sequence>
<evidence type="ECO:0000256" key="5">
    <source>
        <dbReference type="SAM" id="MobiDB-lite"/>
    </source>
</evidence>
<feature type="compositionally biased region" description="Basic residues" evidence="5">
    <location>
        <begin position="809"/>
        <end position="822"/>
    </location>
</feature>
<evidence type="ECO:0000259" key="7">
    <source>
        <dbReference type="Pfam" id="PF21353"/>
    </source>
</evidence>
<dbReference type="SUPFAM" id="SSF55785">
    <property type="entry name" value="PYP-like sensor domain (PAS domain)"/>
    <property type="match status" value="1"/>
</dbReference>
<evidence type="ECO:0000256" key="1">
    <source>
        <dbReference type="ARBA" id="ARBA00004123"/>
    </source>
</evidence>
<feature type="domain" description="Period circadian protein homolog 1-3 PAS-A" evidence="7">
    <location>
        <begin position="133"/>
        <end position="241"/>
    </location>
</feature>
<dbReference type="GO" id="GO:0001222">
    <property type="term" value="F:transcription corepressor binding"/>
    <property type="evidence" value="ECO:0007669"/>
    <property type="project" value="TreeGrafter"/>
</dbReference>
<feature type="region of interest" description="Disordered" evidence="5">
    <location>
        <begin position="708"/>
        <end position="730"/>
    </location>
</feature>
<organism evidence="9 10">
    <name type="scientific">Cervus elaphus hippelaphus</name>
    <name type="common">European red deer</name>
    <dbReference type="NCBI Taxonomy" id="46360"/>
    <lineage>
        <taxon>Eukaryota</taxon>
        <taxon>Metazoa</taxon>
        <taxon>Chordata</taxon>
        <taxon>Craniata</taxon>
        <taxon>Vertebrata</taxon>
        <taxon>Euteleostomi</taxon>
        <taxon>Mammalia</taxon>
        <taxon>Eutheria</taxon>
        <taxon>Laurasiatheria</taxon>
        <taxon>Artiodactyla</taxon>
        <taxon>Ruminantia</taxon>
        <taxon>Pecora</taxon>
        <taxon>Cervidae</taxon>
        <taxon>Cervinae</taxon>
        <taxon>Cervus</taxon>
    </lineage>
</organism>
<feature type="compositionally biased region" description="Polar residues" evidence="5">
    <location>
        <begin position="1"/>
        <end position="23"/>
    </location>
</feature>
<dbReference type="EMBL" id="MKHE01000020">
    <property type="protein sequence ID" value="OWK04624.1"/>
    <property type="molecule type" value="Genomic_DNA"/>
</dbReference>
<dbReference type="Pfam" id="PF23170">
    <property type="entry name" value="bHLH_PER"/>
    <property type="match status" value="1"/>
</dbReference>
<reference evidence="9 10" key="1">
    <citation type="journal article" date="2018" name="Mol. Genet. Genomics">
        <title>The red deer Cervus elaphus genome CerEla1.0: sequencing, annotating, genes, and chromosomes.</title>
        <authorList>
            <person name="Bana N.A."/>
            <person name="Nyiri A."/>
            <person name="Nagy J."/>
            <person name="Frank K."/>
            <person name="Nagy T."/>
            <person name="Steger V."/>
            <person name="Schiller M."/>
            <person name="Lakatos P."/>
            <person name="Sugar L."/>
            <person name="Horn P."/>
            <person name="Barta E."/>
            <person name="Orosz L."/>
        </authorList>
    </citation>
    <scope>NUCLEOTIDE SEQUENCE [LARGE SCALE GENOMIC DNA]</scope>
    <source>
        <strain evidence="9">Hungarian</strain>
    </source>
</reference>
<feature type="region of interest" description="Disordered" evidence="5">
    <location>
        <begin position="475"/>
        <end position="605"/>
    </location>
</feature>
<evidence type="ECO:0000256" key="4">
    <source>
        <dbReference type="ARBA" id="ARBA00042893"/>
    </source>
</evidence>
<feature type="region of interest" description="Disordered" evidence="5">
    <location>
        <begin position="952"/>
        <end position="1068"/>
    </location>
</feature>
<dbReference type="Pfam" id="PF21353">
    <property type="entry name" value="Per3-like_PAS-A"/>
    <property type="match status" value="1"/>
</dbReference>
<feature type="compositionally biased region" description="Polar residues" evidence="5">
    <location>
        <begin position="1009"/>
        <end position="1023"/>
    </location>
</feature>
<dbReference type="InterPro" id="IPR035965">
    <property type="entry name" value="PAS-like_dom_sf"/>
</dbReference>
<evidence type="ECO:0000313" key="10">
    <source>
        <dbReference type="Proteomes" id="UP000242450"/>
    </source>
</evidence>
<evidence type="ECO:0000256" key="3">
    <source>
        <dbReference type="ARBA" id="ARBA00039684"/>
    </source>
</evidence>
<feature type="compositionally biased region" description="Basic and acidic residues" evidence="5">
    <location>
        <begin position="519"/>
        <end position="528"/>
    </location>
</feature>
<evidence type="ECO:0000256" key="2">
    <source>
        <dbReference type="ARBA" id="ARBA00023242"/>
    </source>
</evidence>
<dbReference type="CDD" id="cd00130">
    <property type="entry name" value="PAS"/>
    <property type="match status" value="1"/>
</dbReference>
<dbReference type="Pfam" id="PF08447">
    <property type="entry name" value="PAS_3"/>
    <property type="match status" value="1"/>
</dbReference>
<proteinExistence type="predicted"/>